<dbReference type="EnsemblPlants" id="TuG1812G0700001464.01.T01">
    <property type="protein sequence ID" value="TuG1812G0700001464.01.T01.cds397503"/>
    <property type="gene ID" value="TuG1812G0700001464.01"/>
</dbReference>
<organism evidence="2 3">
    <name type="scientific">Triticum urartu</name>
    <name type="common">Red wild einkorn</name>
    <name type="synonym">Crithodium urartu</name>
    <dbReference type="NCBI Taxonomy" id="4572"/>
    <lineage>
        <taxon>Eukaryota</taxon>
        <taxon>Viridiplantae</taxon>
        <taxon>Streptophyta</taxon>
        <taxon>Embryophyta</taxon>
        <taxon>Tracheophyta</taxon>
        <taxon>Spermatophyta</taxon>
        <taxon>Magnoliopsida</taxon>
        <taxon>Liliopsida</taxon>
        <taxon>Poales</taxon>
        <taxon>Poaceae</taxon>
        <taxon>BOP clade</taxon>
        <taxon>Pooideae</taxon>
        <taxon>Triticodae</taxon>
        <taxon>Triticeae</taxon>
        <taxon>Triticinae</taxon>
        <taxon>Triticum</taxon>
    </lineage>
</organism>
<dbReference type="AlphaFoldDB" id="A0A8R7V2H9"/>
<evidence type="ECO:0000313" key="3">
    <source>
        <dbReference type="Proteomes" id="UP000015106"/>
    </source>
</evidence>
<feature type="compositionally biased region" description="Basic and acidic residues" evidence="1">
    <location>
        <begin position="44"/>
        <end position="68"/>
    </location>
</feature>
<evidence type="ECO:0000256" key="1">
    <source>
        <dbReference type="SAM" id="MobiDB-lite"/>
    </source>
</evidence>
<reference evidence="2" key="2">
    <citation type="submission" date="2018-03" db="EMBL/GenBank/DDBJ databases">
        <title>The Triticum urartu genome reveals the dynamic nature of wheat genome evolution.</title>
        <authorList>
            <person name="Ling H."/>
            <person name="Ma B."/>
            <person name="Shi X."/>
            <person name="Liu H."/>
            <person name="Dong L."/>
            <person name="Sun H."/>
            <person name="Cao Y."/>
            <person name="Gao Q."/>
            <person name="Zheng S."/>
            <person name="Li Y."/>
            <person name="Yu Y."/>
            <person name="Du H."/>
            <person name="Qi M."/>
            <person name="Li Y."/>
            <person name="Yu H."/>
            <person name="Cui Y."/>
            <person name="Wang N."/>
            <person name="Chen C."/>
            <person name="Wu H."/>
            <person name="Zhao Y."/>
            <person name="Zhang J."/>
            <person name="Li Y."/>
            <person name="Zhou W."/>
            <person name="Zhang B."/>
            <person name="Hu W."/>
            <person name="Eijk M."/>
            <person name="Tang J."/>
            <person name="Witsenboer H."/>
            <person name="Zhao S."/>
            <person name="Li Z."/>
            <person name="Zhang A."/>
            <person name="Wang D."/>
            <person name="Liang C."/>
        </authorList>
    </citation>
    <scope>NUCLEOTIDE SEQUENCE [LARGE SCALE GENOMIC DNA]</scope>
    <source>
        <strain evidence="2">cv. G1812</strain>
    </source>
</reference>
<feature type="region of interest" description="Disordered" evidence="1">
    <location>
        <begin position="1"/>
        <end position="112"/>
    </location>
</feature>
<reference evidence="3" key="1">
    <citation type="journal article" date="2013" name="Nature">
        <title>Draft genome of the wheat A-genome progenitor Triticum urartu.</title>
        <authorList>
            <person name="Ling H.Q."/>
            <person name="Zhao S."/>
            <person name="Liu D."/>
            <person name="Wang J."/>
            <person name="Sun H."/>
            <person name="Zhang C."/>
            <person name="Fan H."/>
            <person name="Li D."/>
            <person name="Dong L."/>
            <person name="Tao Y."/>
            <person name="Gao C."/>
            <person name="Wu H."/>
            <person name="Li Y."/>
            <person name="Cui Y."/>
            <person name="Guo X."/>
            <person name="Zheng S."/>
            <person name="Wang B."/>
            <person name="Yu K."/>
            <person name="Liang Q."/>
            <person name="Yang W."/>
            <person name="Lou X."/>
            <person name="Chen J."/>
            <person name="Feng M."/>
            <person name="Jian J."/>
            <person name="Zhang X."/>
            <person name="Luo G."/>
            <person name="Jiang Y."/>
            <person name="Liu J."/>
            <person name="Wang Z."/>
            <person name="Sha Y."/>
            <person name="Zhang B."/>
            <person name="Wu H."/>
            <person name="Tang D."/>
            <person name="Shen Q."/>
            <person name="Xue P."/>
            <person name="Zou S."/>
            <person name="Wang X."/>
            <person name="Liu X."/>
            <person name="Wang F."/>
            <person name="Yang Y."/>
            <person name="An X."/>
            <person name="Dong Z."/>
            <person name="Zhang K."/>
            <person name="Zhang X."/>
            <person name="Luo M.C."/>
            <person name="Dvorak J."/>
            <person name="Tong Y."/>
            <person name="Wang J."/>
            <person name="Yang H."/>
            <person name="Li Z."/>
            <person name="Wang D."/>
            <person name="Zhang A."/>
            <person name="Wang J."/>
        </authorList>
    </citation>
    <scope>NUCLEOTIDE SEQUENCE</scope>
    <source>
        <strain evidence="3">cv. G1812</strain>
    </source>
</reference>
<feature type="compositionally biased region" description="Low complexity" evidence="1">
    <location>
        <begin position="1"/>
        <end position="10"/>
    </location>
</feature>
<reference evidence="2" key="3">
    <citation type="submission" date="2022-06" db="UniProtKB">
        <authorList>
            <consortium name="EnsemblPlants"/>
        </authorList>
    </citation>
    <scope>IDENTIFICATION</scope>
</reference>
<dbReference type="Proteomes" id="UP000015106">
    <property type="component" value="Chromosome 7"/>
</dbReference>
<feature type="compositionally biased region" description="Basic residues" evidence="1">
    <location>
        <begin position="88"/>
        <end position="97"/>
    </location>
</feature>
<evidence type="ECO:0000313" key="2">
    <source>
        <dbReference type="EnsemblPlants" id="TuG1812G0700001464.01.T01.cds397503"/>
    </source>
</evidence>
<protein>
    <submittedName>
        <fullName evidence="2">Uncharacterized protein</fullName>
    </submittedName>
</protein>
<proteinExistence type="predicted"/>
<name>A0A8R7V2H9_TRIUA</name>
<keyword evidence="3" id="KW-1185">Reference proteome</keyword>
<accession>A0A8R7V2H9</accession>
<sequence>SEPGDPVAEEAGGGGDEQEQGRVELVADNAGEEADAVPDIAGDPEQRDAALVGAERHLERVRVERKDGAGPGRRLQPHGRPQPQPRRPAPRLHRARHPPPPSRPPLRPLTRSRALAVATLFPGE</sequence>
<feature type="compositionally biased region" description="Pro residues" evidence="1">
    <location>
        <begin position="98"/>
        <end position="107"/>
    </location>
</feature>
<dbReference type="Gramene" id="TuG1812G0700001464.01.T01">
    <property type="protein sequence ID" value="TuG1812G0700001464.01.T01.cds397503"/>
    <property type="gene ID" value="TuG1812G0700001464.01"/>
</dbReference>